<dbReference type="GO" id="GO:0006506">
    <property type="term" value="P:GPI anchor biosynthetic process"/>
    <property type="evidence" value="ECO:0007669"/>
    <property type="project" value="UniProtKB-UniPathway"/>
</dbReference>
<feature type="transmembrane region" description="Helical" evidence="1">
    <location>
        <begin position="278"/>
        <end position="311"/>
    </location>
</feature>
<comment type="pathway">
    <text evidence="1">Glycolipid biosynthesis; glycosylphosphatidylinositol-anchor biosynthesis.</text>
</comment>
<keyword evidence="1" id="KW-1133">Transmembrane helix</keyword>
<dbReference type="AlphaFoldDB" id="V9IBB0"/>
<keyword evidence="1" id="KW-0472">Membrane</keyword>
<protein>
    <recommendedName>
        <fullName evidence="1">GPI ethanolamine phosphate transferase 1</fullName>
        <ecNumber evidence="1">2.-.-.-</ecNumber>
    </recommendedName>
</protein>
<dbReference type="UniPathway" id="UPA00196"/>
<dbReference type="GO" id="GO:0005789">
    <property type="term" value="C:endoplasmic reticulum membrane"/>
    <property type="evidence" value="ECO:0007669"/>
    <property type="project" value="UniProtKB-SubCell"/>
</dbReference>
<feature type="transmembrane region" description="Helical" evidence="1">
    <location>
        <begin position="213"/>
        <end position="235"/>
    </location>
</feature>
<comment type="subcellular location">
    <subcellularLocation>
        <location evidence="1">Endoplasmic reticulum membrane</location>
        <topology evidence="1">Multi-pass membrane protein</topology>
    </subcellularLocation>
</comment>
<accession>V9IBB0</accession>
<dbReference type="EMBL" id="JR037715">
    <property type="protein sequence ID" value="AEY57932.1"/>
    <property type="molecule type" value="mRNA"/>
</dbReference>
<dbReference type="PANTHER" id="PTHR12250">
    <property type="entry name" value="PHOSPHATIDYLINOSITOL GLYCAN, CLASS N"/>
    <property type="match status" value="1"/>
</dbReference>
<gene>
    <name evidence="2" type="ORF">ACCB00473.1</name>
</gene>
<comment type="function">
    <text evidence="1">Ethanolamine phosphate transferase involved in glycosylphosphatidylinositol-anchor biosynthesis. Transfers ethanolamine phosphate to the first alpha-1,4-linked mannose of the glycosylphosphatidylinositol precursor of GPI-anchor.</text>
</comment>
<sequence>MNYVDRKIKEVVQLTENFFGDNSTAYIFTSDHGMTDWGSHGSGSTDETETPFIVWGAGINTFNFRQNIEQIDITPLISTLIGAPIPINNEGVLPWQYLNVTDLKYINYALLNNLKQLTYQVKANHKMNCEDNEYADWREIELDNKIITLDKDLETADLNERLKEIINSIKLAKKSLLYFRQYQRTRFLLYLSIMWLGWIISLFFKITGVNRPVIHSFILLITNIVFLISIITIFIMYKDCNNWRLSYYTFLAIVSLWLVIRNAIIYTIKLKICNNKYYWTLIAEIIFLLVIMFIGLTYRSVLSIGMLSIILTQKIVLKNTKNLFFWTALSLAVFPLLPVVEPYPRIYIV</sequence>
<dbReference type="InterPro" id="IPR007070">
    <property type="entry name" value="GPI_EtnP_transferase_1"/>
</dbReference>
<comment type="caution">
    <text evidence="1">Lacks conserved residue(s) required for the propagation of feature annotation.</text>
</comment>
<dbReference type="SUPFAM" id="SSF53649">
    <property type="entry name" value="Alkaline phosphatase-like"/>
    <property type="match status" value="1"/>
</dbReference>
<organism evidence="2">
    <name type="scientific">Apis cerana</name>
    <name type="common">Indian honeybee</name>
    <dbReference type="NCBI Taxonomy" id="7461"/>
    <lineage>
        <taxon>Eukaryota</taxon>
        <taxon>Metazoa</taxon>
        <taxon>Ecdysozoa</taxon>
        <taxon>Arthropoda</taxon>
        <taxon>Hexapoda</taxon>
        <taxon>Insecta</taxon>
        <taxon>Pterygota</taxon>
        <taxon>Neoptera</taxon>
        <taxon>Endopterygota</taxon>
        <taxon>Hymenoptera</taxon>
        <taxon>Apocrita</taxon>
        <taxon>Aculeata</taxon>
        <taxon>Apoidea</taxon>
        <taxon>Anthophila</taxon>
        <taxon>Apidae</taxon>
        <taxon>Apis</taxon>
    </lineage>
</organism>
<keyword evidence="1" id="KW-0337">GPI-anchor biosynthesis</keyword>
<evidence type="ECO:0000313" key="2">
    <source>
        <dbReference type="EMBL" id="AEY57932.1"/>
    </source>
</evidence>
<feature type="transmembrane region" description="Helical" evidence="1">
    <location>
        <begin position="247"/>
        <end position="266"/>
    </location>
</feature>
<comment type="similarity">
    <text evidence="1">Belongs to the PIGG/PIGN/PIGO family. PIGN subfamily.</text>
</comment>
<name>V9IBB0_APICE</name>
<dbReference type="GO" id="GO:0051377">
    <property type="term" value="F:mannose-ethanolamine phosphotransferase activity"/>
    <property type="evidence" value="ECO:0007669"/>
    <property type="project" value="UniProtKB-UniRule"/>
</dbReference>
<evidence type="ECO:0000256" key="1">
    <source>
        <dbReference type="RuleBase" id="RU367138"/>
    </source>
</evidence>
<proteinExistence type="evidence at transcript level"/>
<feature type="transmembrane region" description="Helical" evidence="1">
    <location>
        <begin position="187"/>
        <end position="207"/>
    </location>
</feature>
<keyword evidence="1 2" id="KW-0808">Transferase</keyword>
<feature type="transmembrane region" description="Helical" evidence="1">
    <location>
        <begin position="323"/>
        <end position="340"/>
    </location>
</feature>
<dbReference type="EC" id="2.-.-.-" evidence="1"/>
<keyword evidence="1" id="KW-0812">Transmembrane</keyword>
<keyword evidence="1" id="KW-0256">Endoplasmic reticulum</keyword>
<reference evidence="2" key="1">
    <citation type="submission" date="2011-11" db="EMBL/GenBank/DDBJ databases">
        <title>Decoding the brain transcriptome of the Eastern honeybee (Apis cerana) based on pyrosequencing.</title>
        <authorList>
            <person name="Sun L."/>
            <person name="Zheng H."/>
            <person name="Wang Y."/>
            <person name="Xie X."/>
            <person name="Zhu Y."/>
            <person name="Gu W."/>
            <person name="Wang S."/>
        </authorList>
    </citation>
    <scope>NUCLEOTIDE SEQUENCE</scope>
    <source>
        <tissue evidence="2">Brain</tissue>
    </source>
</reference>
<dbReference type="PANTHER" id="PTHR12250:SF0">
    <property type="entry name" value="GPI ETHANOLAMINE PHOSPHATE TRANSFERASE 1"/>
    <property type="match status" value="1"/>
</dbReference>
<dbReference type="Gene3D" id="3.40.720.10">
    <property type="entry name" value="Alkaline Phosphatase, subunit A"/>
    <property type="match status" value="1"/>
</dbReference>
<dbReference type="InterPro" id="IPR017850">
    <property type="entry name" value="Alkaline_phosphatase_core_sf"/>
</dbReference>